<gene>
    <name evidence="6" type="ORF">ElyMa_000284000</name>
</gene>
<evidence type="ECO:0000256" key="4">
    <source>
        <dbReference type="SAM" id="Phobius"/>
    </source>
</evidence>
<keyword evidence="4" id="KW-1133">Transmembrane helix</keyword>
<keyword evidence="7" id="KW-1185">Reference proteome</keyword>
<dbReference type="InterPro" id="IPR002048">
    <property type="entry name" value="EF_hand_dom"/>
</dbReference>
<dbReference type="CDD" id="cd00051">
    <property type="entry name" value="EFh"/>
    <property type="match status" value="1"/>
</dbReference>
<feature type="transmembrane region" description="Helical" evidence="4">
    <location>
        <begin position="196"/>
        <end position="222"/>
    </location>
</feature>
<dbReference type="EMBL" id="BMAT01000570">
    <property type="protein sequence ID" value="GFR68684.1"/>
    <property type="molecule type" value="Genomic_DNA"/>
</dbReference>
<sequence>MHVEIKFFCSFCVFSRDGYLDGEEFFGLLQDLIGSTTDNGQTLKEETTSSFFSIIDLDNDGRISKEEFRCAWLYWLKQILKPVTALIIVDVQNDFISGSLALSDCPAGQDAEAVVPVINSLLEQNLFDVVVYTYDWHPDNHLSFVDNVGLRPMHTTSKITKEDAKVHDEPVFDIAGQSRKQHLWPKHCTQGSWGPHVLFCILLALLLLIVVVVVVVVATVAVKSSRTSLAPSPPLALTKPVGPGRRARYTANDSVDHGFRTVLIEDAARGVALDGISKKREALLNKGVYMADSSEVPGLIRAENRPICLAAQAALNYKLAWKIVKGKSHT</sequence>
<dbReference type="PROSITE" id="PS50222">
    <property type="entry name" value="EF_HAND_2"/>
    <property type="match status" value="1"/>
</dbReference>
<dbReference type="SUPFAM" id="SSF47473">
    <property type="entry name" value="EF-hand"/>
    <property type="match status" value="1"/>
</dbReference>
<evidence type="ECO:0000256" key="3">
    <source>
        <dbReference type="ARBA" id="ARBA00022837"/>
    </source>
</evidence>
<keyword evidence="4" id="KW-0472">Membrane</keyword>
<evidence type="ECO:0000313" key="6">
    <source>
        <dbReference type="EMBL" id="GFR68684.1"/>
    </source>
</evidence>
<dbReference type="GO" id="GO:0005509">
    <property type="term" value="F:calcium ion binding"/>
    <property type="evidence" value="ECO:0007669"/>
    <property type="project" value="InterPro"/>
</dbReference>
<proteinExistence type="inferred from homology"/>
<dbReference type="GO" id="GO:0016787">
    <property type="term" value="F:hydrolase activity"/>
    <property type="evidence" value="ECO:0007669"/>
    <property type="project" value="UniProtKB-KW"/>
</dbReference>
<dbReference type="InterPro" id="IPR052347">
    <property type="entry name" value="Isochorismatase_Nicotinamidase"/>
</dbReference>
<feature type="domain" description="EF-hand" evidence="5">
    <location>
        <begin position="43"/>
        <end position="78"/>
    </location>
</feature>
<dbReference type="AlphaFoldDB" id="A0AAV4F5Y2"/>
<name>A0AAV4F5Y2_9GAST</name>
<accession>A0AAV4F5Y2</accession>
<evidence type="ECO:0000256" key="2">
    <source>
        <dbReference type="ARBA" id="ARBA00022801"/>
    </source>
</evidence>
<dbReference type="SUPFAM" id="SSF52499">
    <property type="entry name" value="Isochorismatase-like hydrolases"/>
    <property type="match status" value="1"/>
</dbReference>
<dbReference type="PANTHER" id="PTHR11080:SF2">
    <property type="entry name" value="LD05707P"/>
    <property type="match status" value="1"/>
</dbReference>
<dbReference type="PROSITE" id="PS00018">
    <property type="entry name" value="EF_HAND_1"/>
    <property type="match status" value="1"/>
</dbReference>
<dbReference type="Proteomes" id="UP000762676">
    <property type="component" value="Unassembled WGS sequence"/>
</dbReference>
<evidence type="ECO:0000256" key="1">
    <source>
        <dbReference type="ARBA" id="ARBA00006336"/>
    </source>
</evidence>
<dbReference type="InterPro" id="IPR011992">
    <property type="entry name" value="EF-hand-dom_pair"/>
</dbReference>
<keyword evidence="4" id="KW-0812">Transmembrane</keyword>
<dbReference type="PANTHER" id="PTHR11080">
    <property type="entry name" value="PYRAZINAMIDASE/NICOTINAMIDASE"/>
    <property type="match status" value="1"/>
</dbReference>
<dbReference type="Gene3D" id="3.40.50.850">
    <property type="entry name" value="Isochorismatase-like"/>
    <property type="match status" value="1"/>
</dbReference>
<evidence type="ECO:0000259" key="5">
    <source>
        <dbReference type="PROSITE" id="PS50222"/>
    </source>
</evidence>
<keyword evidence="3" id="KW-0106">Calcium</keyword>
<evidence type="ECO:0000313" key="7">
    <source>
        <dbReference type="Proteomes" id="UP000762676"/>
    </source>
</evidence>
<protein>
    <submittedName>
        <fullName evidence="6">Pyrazinamidase/nicotinamidase</fullName>
    </submittedName>
</protein>
<comment type="caution">
    <text evidence="6">The sequence shown here is derived from an EMBL/GenBank/DDBJ whole genome shotgun (WGS) entry which is preliminary data.</text>
</comment>
<organism evidence="6 7">
    <name type="scientific">Elysia marginata</name>
    <dbReference type="NCBI Taxonomy" id="1093978"/>
    <lineage>
        <taxon>Eukaryota</taxon>
        <taxon>Metazoa</taxon>
        <taxon>Spiralia</taxon>
        <taxon>Lophotrochozoa</taxon>
        <taxon>Mollusca</taxon>
        <taxon>Gastropoda</taxon>
        <taxon>Heterobranchia</taxon>
        <taxon>Euthyneura</taxon>
        <taxon>Panpulmonata</taxon>
        <taxon>Sacoglossa</taxon>
        <taxon>Placobranchoidea</taxon>
        <taxon>Plakobranchidae</taxon>
        <taxon>Elysia</taxon>
    </lineage>
</organism>
<dbReference type="InterPro" id="IPR036380">
    <property type="entry name" value="Isochorismatase-like_sf"/>
</dbReference>
<dbReference type="Pfam" id="PF13499">
    <property type="entry name" value="EF-hand_7"/>
    <property type="match status" value="1"/>
</dbReference>
<reference evidence="6 7" key="1">
    <citation type="journal article" date="2021" name="Elife">
        <title>Chloroplast acquisition without the gene transfer in kleptoplastic sea slugs, Plakobranchus ocellatus.</title>
        <authorList>
            <person name="Maeda T."/>
            <person name="Takahashi S."/>
            <person name="Yoshida T."/>
            <person name="Shimamura S."/>
            <person name="Takaki Y."/>
            <person name="Nagai Y."/>
            <person name="Toyoda A."/>
            <person name="Suzuki Y."/>
            <person name="Arimoto A."/>
            <person name="Ishii H."/>
            <person name="Satoh N."/>
            <person name="Nishiyama T."/>
            <person name="Hasebe M."/>
            <person name="Maruyama T."/>
            <person name="Minagawa J."/>
            <person name="Obokata J."/>
            <person name="Shigenobu S."/>
        </authorList>
    </citation>
    <scope>NUCLEOTIDE SEQUENCE [LARGE SCALE GENOMIC DNA]</scope>
</reference>
<dbReference type="Gene3D" id="1.10.238.10">
    <property type="entry name" value="EF-hand"/>
    <property type="match status" value="1"/>
</dbReference>
<dbReference type="InterPro" id="IPR018247">
    <property type="entry name" value="EF_Hand_1_Ca_BS"/>
</dbReference>
<keyword evidence="2" id="KW-0378">Hydrolase</keyword>
<comment type="similarity">
    <text evidence="1">Belongs to the isochorismatase family.</text>
</comment>